<gene>
    <name evidence="1" type="primary">ORF53773</name>
</gene>
<reference evidence="1" key="1">
    <citation type="submission" date="2014-12" db="EMBL/GenBank/DDBJ databases">
        <title>Insight into the proteome of Arion vulgaris.</title>
        <authorList>
            <person name="Aradska J."/>
            <person name="Bulat T."/>
            <person name="Smidak R."/>
            <person name="Sarate P."/>
            <person name="Gangsoo J."/>
            <person name="Sialana F."/>
            <person name="Bilban M."/>
            <person name="Lubec G."/>
        </authorList>
    </citation>
    <scope>NUCLEOTIDE SEQUENCE</scope>
    <source>
        <tissue evidence="1">Skin</tissue>
    </source>
</reference>
<protein>
    <submittedName>
        <fullName evidence="1">Uncharacterized protein</fullName>
    </submittedName>
</protein>
<accession>A0A0B6Z9M5</accession>
<sequence length="76" mass="8295">MEAGHSGLSGAYAARLDQIEWLTNVCVDYDLVTDLGLQTTVENVEDQLWRSATAQFMVAGLSGHYGQPALRLVDLL</sequence>
<dbReference type="EMBL" id="HACG01018197">
    <property type="protein sequence ID" value="CEK65062.1"/>
    <property type="molecule type" value="Transcribed_RNA"/>
</dbReference>
<proteinExistence type="predicted"/>
<dbReference type="AlphaFoldDB" id="A0A0B6Z9M5"/>
<name>A0A0B6Z9M5_9EUPU</name>
<organism evidence="1">
    <name type="scientific">Arion vulgaris</name>
    <dbReference type="NCBI Taxonomy" id="1028688"/>
    <lineage>
        <taxon>Eukaryota</taxon>
        <taxon>Metazoa</taxon>
        <taxon>Spiralia</taxon>
        <taxon>Lophotrochozoa</taxon>
        <taxon>Mollusca</taxon>
        <taxon>Gastropoda</taxon>
        <taxon>Heterobranchia</taxon>
        <taxon>Euthyneura</taxon>
        <taxon>Panpulmonata</taxon>
        <taxon>Eupulmonata</taxon>
        <taxon>Stylommatophora</taxon>
        <taxon>Helicina</taxon>
        <taxon>Arionoidea</taxon>
        <taxon>Arionidae</taxon>
        <taxon>Arion</taxon>
    </lineage>
</organism>
<evidence type="ECO:0000313" key="1">
    <source>
        <dbReference type="EMBL" id="CEK65062.1"/>
    </source>
</evidence>